<dbReference type="Proteomes" id="UP000063699">
    <property type="component" value="Chromosome"/>
</dbReference>
<dbReference type="STRING" id="860235.AOZ06_00050"/>
<proteinExistence type="predicted"/>
<reference evidence="4 5" key="1">
    <citation type="submission" date="2015-07" db="EMBL/GenBank/DDBJ databases">
        <title>Genome sequencing of Kibdelosporangium phytohabitans.</title>
        <authorList>
            <person name="Qin S."/>
            <person name="Xing K."/>
        </authorList>
    </citation>
    <scope>NUCLEOTIDE SEQUENCE [LARGE SCALE GENOMIC DNA]</scope>
    <source>
        <strain evidence="4 5">KLBMP1111</strain>
    </source>
</reference>
<dbReference type="Pfam" id="PF22615">
    <property type="entry name" value="IPMS_D2"/>
    <property type="match status" value="1"/>
</dbReference>
<feature type="domain" description="2-isopropylmalate synthase-like post-catalytic" evidence="3">
    <location>
        <begin position="50"/>
        <end position="113"/>
    </location>
</feature>
<accession>A0A0N9HUL2</accession>
<gene>
    <name evidence="4" type="ORF">AOZ06_00050</name>
</gene>
<dbReference type="PANTHER" id="PTHR46911:SF1">
    <property type="entry name" value="2-ISOPROPYLMALATE SYNTHASE"/>
    <property type="match status" value="1"/>
</dbReference>
<dbReference type="PANTHER" id="PTHR46911">
    <property type="match status" value="1"/>
</dbReference>
<evidence type="ECO:0000313" key="4">
    <source>
        <dbReference type="EMBL" id="ALG05533.1"/>
    </source>
</evidence>
<evidence type="ECO:0000313" key="5">
    <source>
        <dbReference type="Proteomes" id="UP000063699"/>
    </source>
</evidence>
<organism evidence="4 5">
    <name type="scientific">Kibdelosporangium phytohabitans</name>
    <dbReference type="NCBI Taxonomy" id="860235"/>
    <lineage>
        <taxon>Bacteria</taxon>
        <taxon>Bacillati</taxon>
        <taxon>Actinomycetota</taxon>
        <taxon>Actinomycetes</taxon>
        <taxon>Pseudonocardiales</taxon>
        <taxon>Pseudonocardiaceae</taxon>
        <taxon>Kibdelosporangium</taxon>
    </lineage>
</organism>
<evidence type="ECO:0000256" key="2">
    <source>
        <dbReference type="SAM" id="MobiDB-lite"/>
    </source>
</evidence>
<protein>
    <recommendedName>
        <fullName evidence="1">2-isopropylmalate synthase</fullName>
        <ecNumber evidence="1">2.3.3.13</ecNumber>
    </recommendedName>
</protein>
<name>A0A0N9HUL2_9PSEU</name>
<dbReference type="KEGG" id="kphy:AOZ06_00050"/>
<dbReference type="EC" id="2.3.3.13" evidence="1"/>
<sequence length="115" mass="12915">MDLITLALNLYTQSVDPMIDLANIDEVRDTVVHCNRIGIHERHPYAGTHVRTAFAGTHQDAIKKGLEHHTAQAEATNTPPASHPWQVPYLPIDPKDIGRSYEAVIRLNSQSRKEE</sequence>
<dbReference type="EMBL" id="CP012752">
    <property type="protein sequence ID" value="ALG05533.1"/>
    <property type="molecule type" value="Genomic_DNA"/>
</dbReference>
<dbReference type="SUPFAM" id="SSF51569">
    <property type="entry name" value="Aldolase"/>
    <property type="match status" value="1"/>
</dbReference>
<evidence type="ECO:0000259" key="3">
    <source>
        <dbReference type="Pfam" id="PF22615"/>
    </source>
</evidence>
<evidence type="ECO:0000256" key="1">
    <source>
        <dbReference type="ARBA" id="ARBA00012973"/>
    </source>
</evidence>
<dbReference type="GO" id="GO:0003852">
    <property type="term" value="F:2-isopropylmalate synthase activity"/>
    <property type="evidence" value="ECO:0007669"/>
    <property type="project" value="UniProtKB-EC"/>
</dbReference>
<feature type="region of interest" description="Disordered" evidence="2">
    <location>
        <begin position="66"/>
        <end position="89"/>
    </location>
</feature>
<dbReference type="InterPro" id="IPR013785">
    <property type="entry name" value="Aldolase_TIM"/>
</dbReference>
<dbReference type="InterPro" id="IPR054692">
    <property type="entry name" value="LeuA-like_post-cat"/>
</dbReference>
<dbReference type="AlphaFoldDB" id="A0A0N9HUL2"/>
<keyword evidence="5" id="KW-1185">Reference proteome</keyword>
<dbReference type="Gene3D" id="3.20.20.70">
    <property type="entry name" value="Aldolase class I"/>
    <property type="match status" value="1"/>
</dbReference>